<dbReference type="AlphaFoldDB" id="A0A399J7N9"/>
<comment type="caution">
    <text evidence="1">The sequence shown here is derived from an EMBL/GenBank/DDBJ whole genome shotgun (WGS) entry which is preliminary data.</text>
</comment>
<gene>
    <name evidence="1" type="ORF">DWB68_13365</name>
</gene>
<proteinExistence type="predicted"/>
<accession>A0A399J7N9</accession>
<organism evidence="1 2">
    <name type="scientific">Galactobacter valiniphilus</name>
    <dbReference type="NCBI Taxonomy" id="2676122"/>
    <lineage>
        <taxon>Bacteria</taxon>
        <taxon>Bacillati</taxon>
        <taxon>Actinomycetota</taxon>
        <taxon>Actinomycetes</taxon>
        <taxon>Micrococcales</taxon>
        <taxon>Micrococcaceae</taxon>
        <taxon>Galactobacter</taxon>
    </lineage>
</organism>
<evidence type="ECO:0000313" key="2">
    <source>
        <dbReference type="Proteomes" id="UP000265419"/>
    </source>
</evidence>
<dbReference type="EMBL" id="QQXK01000030">
    <property type="protein sequence ID" value="RII41324.1"/>
    <property type="molecule type" value="Genomic_DNA"/>
</dbReference>
<keyword evidence="2" id="KW-1185">Reference proteome</keyword>
<evidence type="ECO:0000313" key="1">
    <source>
        <dbReference type="EMBL" id="RII41324.1"/>
    </source>
</evidence>
<name>A0A399J7N9_9MICC</name>
<dbReference type="Proteomes" id="UP000265419">
    <property type="component" value="Unassembled WGS sequence"/>
</dbReference>
<reference evidence="1 2" key="1">
    <citation type="submission" date="2018-07" db="EMBL/GenBank/DDBJ databases">
        <title>Arthrobacter sp. nov., isolated from raw cow's milk with high bacterial count.</title>
        <authorList>
            <person name="Hahne J."/>
            <person name="Isele D."/>
            <person name="Lipski A."/>
        </authorList>
    </citation>
    <scope>NUCLEOTIDE SEQUENCE [LARGE SCALE GENOMIC DNA]</scope>
    <source>
        <strain evidence="1 2">JZ R-35</strain>
    </source>
</reference>
<sequence>MAYDEVRECTVELSPDRQHAWAVIMLESLAEPDQRRWQSLFRATSASHGVPSTFDYEINVRAR</sequence>
<protein>
    <submittedName>
        <fullName evidence="1">Uncharacterized protein</fullName>
    </submittedName>
</protein>